<gene>
    <name evidence="2" type="ORF">XYCOK13_23990</name>
</gene>
<sequence length="505" mass="58059">MNRINAVIRDDNPLSLFQYVRARGYAGNRMDIPRPERFKHFHGSSVRLKTSLFHEEESKPFSLDGVHVLEQILLPSYGVTSVKFHGHQSELLWSFPSAGACYPIEIYVAIRSLTGVPPGIYYYAALQASLYKLRDFNEEDRFEELLLPEDRQADFYFIVTTVPWRSCWKYSYKGYRFSFIDAGHVTANFQLVLQCLGLRTNVYTGTVSNKLRELLQLSPYEDAASVIAVHHTAESDQSTEPVLEQASTVERDVWEESHAAVAREAGERPFARSEAAQDTGIETFDWHPIFLFRNQVDRFRQEPDRAWLARHKLPPEWLEYAQALQLIIRRRSSSSYQQRAISKQSFQHMLQFMQETEMTGITLYMFIHAVEGIPPGIYRWDGELACVRRGECRELSASLSLGQMFVRDCSVLFMYAVDIPTSRQDSYALYQQRLIDAGILGQLVYLKSQEMGLGYSAIGGYYDEEVKEVLQLPPEQQVIYAGTWGVDAKDDAIKHDRYRLNEGGN</sequence>
<dbReference type="InterPro" id="IPR029479">
    <property type="entry name" value="Nitroreductase"/>
</dbReference>
<dbReference type="PANTHER" id="PTHR43745:SF2">
    <property type="entry name" value="NITROREDUCTASE MJ1384-RELATED"/>
    <property type="match status" value="1"/>
</dbReference>
<accession>A0A8J4M2Z5</accession>
<dbReference type="InterPro" id="IPR020051">
    <property type="entry name" value="SagB-type_dehydrogenase"/>
</dbReference>
<protein>
    <recommendedName>
        <fullName evidence="1">Nitroreductase domain-containing protein</fullName>
    </recommendedName>
</protein>
<dbReference type="RefSeq" id="WP_213412374.1">
    <property type="nucleotide sequence ID" value="NZ_BOVK01000031.1"/>
</dbReference>
<evidence type="ECO:0000259" key="1">
    <source>
        <dbReference type="Pfam" id="PF00881"/>
    </source>
</evidence>
<dbReference type="Pfam" id="PF00881">
    <property type="entry name" value="Nitroreductase"/>
    <property type="match status" value="2"/>
</dbReference>
<dbReference type="NCBIfam" id="TIGR03605">
    <property type="entry name" value="antibiot_sagB"/>
    <property type="match status" value="1"/>
</dbReference>
<dbReference type="PANTHER" id="PTHR43745">
    <property type="entry name" value="NITROREDUCTASE MJ1384-RELATED"/>
    <property type="match status" value="1"/>
</dbReference>
<reference evidence="2" key="1">
    <citation type="submission" date="2021-04" db="EMBL/GenBank/DDBJ databases">
        <title>Draft genome sequence of Xylanibacillus composti strain K13.</title>
        <authorList>
            <person name="Uke A."/>
            <person name="Chhe C."/>
            <person name="Baramee S."/>
            <person name="Kosugi A."/>
        </authorList>
    </citation>
    <scope>NUCLEOTIDE SEQUENCE</scope>
    <source>
        <strain evidence="2">K13</strain>
    </source>
</reference>
<dbReference type="Gene3D" id="3.40.109.10">
    <property type="entry name" value="NADH Oxidase"/>
    <property type="match status" value="2"/>
</dbReference>
<dbReference type="EMBL" id="BOVK01000031">
    <property type="protein sequence ID" value="GIQ69575.1"/>
    <property type="molecule type" value="Genomic_DNA"/>
</dbReference>
<dbReference type="AlphaFoldDB" id="A0A8J4M2Z5"/>
<feature type="domain" description="Nitroreductase" evidence="1">
    <location>
        <begin position="94"/>
        <end position="229"/>
    </location>
</feature>
<organism evidence="2 3">
    <name type="scientific">Xylanibacillus composti</name>
    <dbReference type="NCBI Taxonomy" id="1572762"/>
    <lineage>
        <taxon>Bacteria</taxon>
        <taxon>Bacillati</taxon>
        <taxon>Bacillota</taxon>
        <taxon>Bacilli</taxon>
        <taxon>Bacillales</taxon>
        <taxon>Paenibacillaceae</taxon>
        <taxon>Xylanibacillus</taxon>
    </lineage>
</organism>
<dbReference type="InterPro" id="IPR052544">
    <property type="entry name" value="Bacteriocin_Proc_Enz"/>
</dbReference>
<name>A0A8J4M2Z5_9BACL</name>
<dbReference type="GO" id="GO:0016491">
    <property type="term" value="F:oxidoreductase activity"/>
    <property type="evidence" value="ECO:0007669"/>
    <property type="project" value="InterPro"/>
</dbReference>
<dbReference type="InterPro" id="IPR000415">
    <property type="entry name" value="Nitroreductase-like"/>
</dbReference>
<feature type="domain" description="Nitroreductase" evidence="1">
    <location>
        <begin position="329"/>
        <end position="483"/>
    </location>
</feature>
<dbReference type="SUPFAM" id="SSF55469">
    <property type="entry name" value="FMN-dependent nitroreductase-like"/>
    <property type="match status" value="2"/>
</dbReference>
<evidence type="ECO:0000313" key="2">
    <source>
        <dbReference type="EMBL" id="GIQ69575.1"/>
    </source>
</evidence>
<dbReference type="Proteomes" id="UP000677918">
    <property type="component" value="Unassembled WGS sequence"/>
</dbReference>
<keyword evidence="3" id="KW-1185">Reference proteome</keyword>
<proteinExistence type="predicted"/>
<comment type="caution">
    <text evidence="2">The sequence shown here is derived from an EMBL/GenBank/DDBJ whole genome shotgun (WGS) entry which is preliminary data.</text>
</comment>
<dbReference type="CDD" id="cd02142">
    <property type="entry name" value="McbC_SagB-like_oxidoreductase"/>
    <property type="match status" value="1"/>
</dbReference>
<evidence type="ECO:0000313" key="3">
    <source>
        <dbReference type="Proteomes" id="UP000677918"/>
    </source>
</evidence>